<dbReference type="Proteomes" id="UP000022835">
    <property type="component" value="Unassembled WGS sequence"/>
</dbReference>
<dbReference type="Pfam" id="PF10783">
    <property type="entry name" value="DUF2599"/>
    <property type="match status" value="1"/>
</dbReference>
<dbReference type="EMBL" id="JALN02000001">
    <property type="protein sequence ID" value="KDF02489.1"/>
    <property type="molecule type" value="Genomic_DNA"/>
</dbReference>
<feature type="chain" id="PRO_5001627056" description="DUF2599 domain-containing protein" evidence="1">
    <location>
        <begin position="21"/>
        <end position="135"/>
    </location>
</feature>
<evidence type="ECO:0000313" key="3">
    <source>
        <dbReference type="Proteomes" id="UP000022835"/>
    </source>
</evidence>
<evidence type="ECO:0008006" key="4">
    <source>
        <dbReference type="Google" id="ProtNLM"/>
    </source>
</evidence>
<reference evidence="2" key="1">
    <citation type="submission" date="2014-05" db="EMBL/GenBank/DDBJ databases">
        <title>Genome sequence of Mycobacterium aromaticivorans strain JS19b1T (= DSM 45407T).</title>
        <authorList>
            <person name="Kwak Y."/>
            <person name="Park G.-S."/>
            <person name="Li Q.X."/>
            <person name="Lee S.-E."/>
            <person name="Shin J.-H."/>
        </authorList>
    </citation>
    <scope>NUCLEOTIDE SEQUENCE [LARGE SCALE GENOMIC DNA]</scope>
    <source>
        <strain evidence="2">JS19b1</strain>
    </source>
</reference>
<feature type="signal peptide" evidence="1">
    <location>
        <begin position="1"/>
        <end position="20"/>
    </location>
</feature>
<proteinExistence type="predicted"/>
<organism evidence="2 3">
    <name type="scientific">Mycolicibacterium aromaticivorans JS19b1 = JCM 16368</name>
    <dbReference type="NCBI Taxonomy" id="1440774"/>
    <lineage>
        <taxon>Bacteria</taxon>
        <taxon>Bacillati</taxon>
        <taxon>Actinomycetota</taxon>
        <taxon>Actinomycetes</taxon>
        <taxon>Mycobacteriales</taxon>
        <taxon>Mycobacteriaceae</taxon>
        <taxon>Mycolicibacterium</taxon>
    </lineage>
</organism>
<accession>A0A064CUU7</accession>
<gene>
    <name evidence="2" type="ORF">Y900_016625</name>
</gene>
<name>A0A064CUU7_9MYCO</name>
<dbReference type="STRING" id="1440774.Y900_016625"/>
<dbReference type="AlphaFoldDB" id="A0A064CUU7"/>
<sequence length="135" mass="14467">MAAVLLAVPFGLTLAAPAAAAPTPTPAPPYIDHVTWASWGDLKSLRVYPTPAGRAVAGQLLKPQTDIDEAWGEVLALAPDADLPGMRDQFVCHFRFAEFGQPGKTSWNLEPWRPVVDDQTMTEAGCNPGGLEEPF</sequence>
<evidence type="ECO:0000313" key="2">
    <source>
        <dbReference type="EMBL" id="KDF02489.1"/>
    </source>
</evidence>
<evidence type="ECO:0000256" key="1">
    <source>
        <dbReference type="SAM" id="SignalP"/>
    </source>
</evidence>
<dbReference type="eggNOG" id="ENOG5033526">
    <property type="taxonomic scope" value="Bacteria"/>
</dbReference>
<comment type="caution">
    <text evidence="2">The sequence shown here is derived from an EMBL/GenBank/DDBJ whole genome shotgun (WGS) entry which is preliminary data.</text>
</comment>
<dbReference type="InterPro" id="IPR019719">
    <property type="entry name" value="DUF2599"/>
</dbReference>
<keyword evidence="1" id="KW-0732">Signal</keyword>
<protein>
    <recommendedName>
        <fullName evidence="4">DUF2599 domain-containing protein</fullName>
    </recommendedName>
</protein>
<keyword evidence="3" id="KW-1185">Reference proteome</keyword>